<dbReference type="EMBL" id="CP093326">
    <property type="protein sequence ID" value="UNK45050.1"/>
    <property type="molecule type" value="Genomic_DNA"/>
</dbReference>
<name>A0ABY3W747_9MICC</name>
<gene>
    <name evidence="3" type="ORF">MNQ99_14010</name>
</gene>
<keyword evidence="4" id="KW-1185">Reference proteome</keyword>
<evidence type="ECO:0000313" key="4">
    <source>
        <dbReference type="Proteomes" id="UP000829069"/>
    </source>
</evidence>
<keyword evidence="2" id="KW-1133">Transmembrane helix</keyword>
<feature type="region of interest" description="Disordered" evidence="1">
    <location>
        <begin position="1"/>
        <end position="118"/>
    </location>
</feature>
<feature type="compositionally biased region" description="Gly residues" evidence="1">
    <location>
        <begin position="14"/>
        <end position="26"/>
    </location>
</feature>
<feature type="compositionally biased region" description="Basic and acidic residues" evidence="1">
    <location>
        <begin position="27"/>
        <end position="46"/>
    </location>
</feature>
<feature type="transmembrane region" description="Helical" evidence="2">
    <location>
        <begin position="132"/>
        <end position="154"/>
    </location>
</feature>
<keyword evidence="2" id="KW-0472">Membrane</keyword>
<evidence type="ECO:0000313" key="3">
    <source>
        <dbReference type="EMBL" id="UNK45050.1"/>
    </source>
</evidence>
<dbReference type="Proteomes" id="UP000829069">
    <property type="component" value="Chromosome"/>
</dbReference>
<organism evidence="3 4">
    <name type="scientific">Arthrobacter sulfonylureivorans</name>
    <dbReference type="NCBI Taxonomy" id="2486855"/>
    <lineage>
        <taxon>Bacteria</taxon>
        <taxon>Bacillati</taxon>
        <taxon>Actinomycetota</taxon>
        <taxon>Actinomycetes</taxon>
        <taxon>Micrococcales</taxon>
        <taxon>Micrococcaceae</taxon>
        <taxon>Arthrobacter</taxon>
    </lineage>
</organism>
<reference evidence="3 4" key="1">
    <citation type="submission" date="2022-03" db="EMBL/GenBank/DDBJ databases">
        <title>Isotopic signatures of nitrous oxide derived from detoxification processes.</title>
        <authorList>
            <person name="Behrendt U."/>
            <person name="Buchen C."/>
            <person name="Well R."/>
            <person name="Ulrich A."/>
            <person name="Rohe L."/>
            <person name="Kolb S."/>
            <person name="Schloter M."/>
            <person name="Horn M.A."/>
            <person name="Augustin J."/>
        </authorList>
    </citation>
    <scope>NUCLEOTIDE SEQUENCE [LARGE SCALE GENOMIC DNA]</scope>
    <source>
        <strain evidence="3 4">S4-C24</strain>
    </source>
</reference>
<accession>A0ABY3W747</accession>
<keyword evidence="2" id="KW-0812">Transmembrane</keyword>
<dbReference type="InterPro" id="IPR007060">
    <property type="entry name" value="FtsL/DivIC"/>
</dbReference>
<protein>
    <submittedName>
        <fullName evidence="3">Septum formation initiator family protein</fullName>
    </submittedName>
</protein>
<dbReference type="Pfam" id="PF04977">
    <property type="entry name" value="DivIC"/>
    <property type="match status" value="1"/>
</dbReference>
<evidence type="ECO:0000256" key="1">
    <source>
        <dbReference type="SAM" id="MobiDB-lite"/>
    </source>
</evidence>
<evidence type="ECO:0000256" key="2">
    <source>
        <dbReference type="SAM" id="Phobius"/>
    </source>
</evidence>
<sequence>MSTRRPNMPRAGRPAGGGPAQGSGQGDGKDTDRPEPETGKVIRADFGRTAPAAVARPGAGSPSTPEAGHRRKPKPPAKPKPAPSEARAAERRQLSEGIRQPDSPAHRQRREQAREVPADAVPVPAKAFSGRLLALAVVLVSITVLLAPSVRIFIEQRAELAALQADIAAKKDSHQQLTKELARWDDPAYIKQQARDRIFYVMPGEKRYMVTGAEGLGESDEHASATAPEDLPWVDALWNSMTRAATDTPAAD</sequence>
<proteinExistence type="predicted"/>